<dbReference type="PATRIC" id="fig|908809.3.peg.1119"/>
<keyword evidence="16" id="KW-1185">Reference proteome</keyword>
<evidence type="ECO:0000256" key="7">
    <source>
        <dbReference type="ARBA" id="ARBA00022679"/>
    </source>
</evidence>
<dbReference type="STRING" id="908809.ABG79_01110"/>
<dbReference type="InterPro" id="IPR017665">
    <property type="entry name" value="Guanylate_kinase"/>
</dbReference>
<comment type="function">
    <text evidence="1 13">Essential for recycling GMP and indirectly, cGMP.</text>
</comment>
<dbReference type="Proteomes" id="UP000052015">
    <property type="component" value="Unassembled WGS sequence"/>
</dbReference>
<name>A0A0R3JTV8_CALMK</name>
<evidence type="ECO:0000256" key="10">
    <source>
        <dbReference type="ARBA" id="ARBA00022840"/>
    </source>
</evidence>
<organism evidence="15 16">
    <name type="scientific">Caloramator mitchellensis</name>
    <dbReference type="NCBI Taxonomy" id="908809"/>
    <lineage>
        <taxon>Bacteria</taxon>
        <taxon>Bacillati</taxon>
        <taxon>Bacillota</taxon>
        <taxon>Clostridia</taxon>
        <taxon>Eubacteriales</taxon>
        <taxon>Clostridiaceae</taxon>
        <taxon>Caloramator</taxon>
    </lineage>
</organism>
<proteinExistence type="inferred from homology"/>
<evidence type="ECO:0000256" key="5">
    <source>
        <dbReference type="ARBA" id="ARBA00016296"/>
    </source>
</evidence>
<comment type="catalytic activity">
    <reaction evidence="12 13">
        <text>GMP + ATP = GDP + ADP</text>
        <dbReference type="Rhea" id="RHEA:20780"/>
        <dbReference type="ChEBI" id="CHEBI:30616"/>
        <dbReference type="ChEBI" id="CHEBI:58115"/>
        <dbReference type="ChEBI" id="CHEBI:58189"/>
        <dbReference type="ChEBI" id="CHEBI:456216"/>
        <dbReference type="EC" id="2.7.4.8"/>
    </reaction>
</comment>
<keyword evidence="6 13" id="KW-0963">Cytoplasm</keyword>
<dbReference type="GO" id="GO:0005524">
    <property type="term" value="F:ATP binding"/>
    <property type="evidence" value="ECO:0007669"/>
    <property type="project" value="UniProtKB-UniRule"/>
</dbReference>
<keyword evidence="7 13" id="KW-0808">Transferase</keyword>
<comment type="subcellular location">
    <subcellularLocation>
        <location evidence="2 13">Cytoplasm</location>
    </subcellularLocation>
</comment>
<dbReference type="OrthoDB" id="9808150at2"/>
<comment type="caution">
    <text evidence="15">The sequence shown here is derived from an EMBL/GenBank/DDBJ whole genome shotgun (WGS) entry which is preliminary data.</text>
</comment>
<dbReference type="InterPro" id="IPR008145">
    <property type="entry name" value="GK/Ca_channel_bsu"/>
</dbReference>
<dbReference type="EC" id="2.7.4.8" evidence="4 13"/>
<feature type="binding site" evidence="13">
    <location>
        <begin position="12"/>
        <end position="19"/>
    </location>
    <ligand>
        <name>ATP</name>
        <dbReference type="ChEBI" id="CHEBI:30616"/>
    </ligand>
</feature>
<dbReference type="Gene3D" id="3.40.50.300">
    <property type="entry name" value="P-loop containing nucleotide triphosphate hydrolases"/>
    <property type="match status" value="1"/>
</dbReference>
<dbReference type="RefSeq" id="WP_057977957.1">
    <property type="nucleotide sequence ID" value="NZ_LKHP01000005.1"/>
</dbReference>
<feature type="domain" description="Guanylate kinase-like" evidence="14">
    <location>
        <begin position="5"/>
        <end position="183"/>
    </location>
</feature>
<dbReference type="InterPro" id="IPR027417">
    <property type="entry name" value="P-loop_NTPase"/>
</dbReference>
<dbReference type="SUPFAM" id="SSF52540">
    <property type="entry name" value="P-loop containing nucleoside triphosphate hydrolases"/>
    <property type="match status" value="1"/>
</dbReference>
<dbReference type="InterPro" id="IPR020590">
    <property type="entry name" value="Guanylate_kinase_CS"/>
</dbReference>
<dbReference type="PANTHER" id="PTHR23117">
    <property type="entry name" value="GUANYLATE KINASE-RELATED"/>
    <property type="match status" value="1"/>
</dbReference>
<dbReference type="NCBIfam" id="TIGR03263">
    <property type="entry name" value="guanyl_kin"/>
    <property type="match status" value="1"/>
</dbReference>
<dbReference type="CDD" id="cd00071">
    <property type="entry name" value="GMPK"/>
    <property type="match status" value="1"/>
</dbReference>
<evidence type="ECO:0000256" key="11">
    <source>
        <dbReference type="ARBA" id="ARBA00030128"/>
    </source>
</evidence>
<dbReference type="FunFam" id="3.40.50.300:FF:000855">
    <property type="entry name" value="Guanylate kinase"/>
    <property type="match status" value="1"/>
</dbReference>
<evidence type="ECO:0000256" key="9">
    <source>
        <dbReference type="ARBA" id="ARBA00022777"/>
    </source>
</evidence>
<accession>A0A0R3JTV8</accession>
<dbReference type="GO" id="GO:0004385">
    <property type="term" value="F:GMP kinase activity"/>
    <property type="evidence" value="ECO:0007669"/>
    <property type="project" value="UniProtKB-UniRule"/>
</dbReference>
<evidence type="ECO:0000259" key="14">
    <source>
        <dbReference type="PROSITE" id="PS50052"/>
    </source>
</evidence>
<dbReference type="PROSITE" id="PS50052">
    <property type="entry name" value="GUANYLATE_KINASE_2"/>
    <property type="match status" value="1"/>
</dbReference>
<dbReference type="AlphaFoldDB" id="A0A0R3JTV8"/>
<keyword evidence="9 13" id="KW-0418">Kinase</keyword>
<dbReference type="HAMAP" id="MF_00328">
    <property type="entry name" value="Guanylate_kinase"/>
    <property type="match status" value="1"/>
</dbReference>
<evidence type="ECO:0000256" key="3">
    <source>
        <dbReference type="ARBA" id="ARBA00005790"/>
    </source>
</evidence>
<dbReference type="PROSITE" id="PS00856">
    <property type="entry name" value="GUANYLATE_KINASE_1"/>
    <property type="match status" value="1"/>
</dbReference>
<dbReference type="Pfam" id="PF00625">
    <property type="entry name" value="Guanylate_kin"/>
    <property type="match status" value="1"/>
</dbReference>
<dbReference type="EMBL" id="LKHP01000005">
    <property type="protein sequence ID" value="KRQ86920.1"/>
    <property type="molecule type" value="Genomic_DNA"/>
</dbReference>
<evidence type="ECO:0000313" key="16">
    <source>
        <dbReference type="Proteomes" id="UP000052015"/>
    </source>
</evidence>
<dbReference type="FunFam" id="3.30.63.10:FF:000005">
    <property type="entry name" value="Guanylate kinase"/>
    <property type="match status" value="1"/>
</dbReference>
<evidence type="ECO:0000256" key="1">
    <source>
        <dbReference type="ARBA" id="ARBA00003531"/>
    </source>
</evidence>
<evidence type="ECO:0000256" key="12">
    <source>
        <dbReference type="ARBA" id="ARBA00048594"/>
    </source>
</evidence>
<evidence type="ECO:0000256" key="6">
    <source>
        <dbReference type="ARBA" id="ARBA00022490"/>
    </source>
</evidence>
<protein>
    <recommendedName>
        <fullName evidence="5 13">Guanylate kinase</fullName>
        <ecNumber evidence="4 13">2.7.4.8</ecNumber>
    </recommendedName>
    <alternativeName>
        <fullName evidence="11 13">GMP kinase</fullName>
    </alternativeName>
</protein>
<evidence type="ECO:0000256" key="8">
    <source>
        <dbReference type="ARBA" id="ARBA00022741"/>
    </source>
</evidence>
<evidence type="ECO:0000256" key="4">
    <source>
        <dbReference type="ARBA" id="ARBA00012961"/>
    </source>
</evidence>
<keyword evidence="8 13" id="KW-0547">Nucleotide-binding</keyword>
<gene>
    <name evidence="13 15" type="primary">gmk</name>
    <name evidence="15" type="ORF">ABG79_01110</name>
</gene>
<evidence type="ECO:0000256" key="2">
    <source>
        <dbReference type="ARBA" id="ARBA00004496"/>
    </source>
</evidence>
<dbReference type="InterPro" id="IPR008144">
    <property type="entry name" value="Guanylate_kin-like_dom"/>
</dbReference>
<dbReference type="PANTHER" id="PTHR23117:SF13">
    <property type="entry name" value="GUANYLATE KINASE"/>
    <property type="match status" value="1"/>
</dbReference>
<dbReference type="SMART" id="SM00072">
    <property type="entry name" value="GuKc"/>
    <property type="match status" value="1"/>
</dbReference>
<reference evidence="15 16" key="1">
    <citation type="submission" date="2015-09" db="EMBL/GenBank/DDBJ databases">
        <title>Draft genome sequence of a Caloramator mitchellensis, a moderate thermophile from the Great Artesian Basin of Australia.</title>
        <authorList>
            <person name="Patel B.K."/>
        </authorList>
    </citation>
    <scope>NUCLEOTIDE SEQUENCE [LARGE SCALE GENOMIC DNA]</scope>
    <source>
        <strain evidence="15 16">VF08</strain>
    </source>
</reference>
<keyword evidence="10 13" id="KW-0067">ATP-binding</keyword>
<dbReference type="GO" id="GO:0005829">
    <property type="term" value="C:cytosol"/>
    <property type="evidence" value="ECO:0007669"/>
    <property type="project" value="TreeGrafter"/>
</dbReference>
<dbReference type="Gene3D" id="3.30.63.10">
    <property type="entry name" value="Guanylate Kinase phosphate binding domain"/>
    <property type="match status" value="1"/>
</dbReference>
<comment type="similarity">
    <text evidence="3 13">Belongs to the guanylate kinase family.</text>
</comment>
<evidence type="ECO:0000256" key="13">
    <source>
        <dbReference type="HAMAP-Rule" id="MF_00328"/>
    </source>
</evidence>
<sequence length="203" mass="23245">MQNKGLLIVISGPSGAGKGTICKALLEKNKDIKISVSCTTRMPRDGEIDGVNYYFINKEKFAEMIEKNDFLEYATVYGNYYGTPRSYVEEEINKGNDIILEIDIQGALMVKERYPEGVFIFILPPSMEELKNRIIKRGSETEESFNKRFSAAYDEIKYMSKYDYAVVNDVVEDAVRKVESIIVAEKCRCNRMLKTGYFEQEGK</sequence>
<evidence type="ECO:0000313" key="15">
    <source>
        <dbReference type="EMBL" id="KRQ86920.1"/>
    </source>
</evidence>